<comment type="caution">
    <text evidence="10">The sequence shown here is derived from an EMBL/GenBank/DDBJ whole genome shotgun (WGS) entry which is preliminary data.</text>
</comment>
<proteinExistence type="inferred from homology"/>
<protein>
    <submittedName>
        <fullName evidence="10">Exopolysaccharide biosynthesis polyprenyl glycosylphosphotransferase</fullName>
    </submittedName>
</protein>
<keyword evidence="6 8" id="KW-0472">Membrane</keyword>
<organism evidence="10 11">
    <name type="scientific">Novosphingobium anseongense</name>
    <dbReference type="NCBI Taxonomy" id="3133436"/>
    <lineage>
        <taxon>Bacteria</taxon>
        <taxon>Pseudomonadati</taxon>
        <taxon>Pseudomonadota</taxon>
        <taxon>Alphaproteobacteria</taxon>
        <taxon>Sphingomonadales</taxon>
        <taxon>Sphingomonadaceae</taxon>
        <taxon>Novosphingobium</taxon>
    </lineage>
</organism>
<keyword evidence="4 8" id="KW-0812">Transmembrane</keyword>
<reference evidence="10 11" key="1">
    <citation type="submission" date="2024-03" db="EMBL/GenBank/DDBJ databases">
        <authorList>
            <person name="Jo J.-H."/>
        </authorList>
    </citation>
    <scope>NUCLEOTIDE SEQUENCE [LARGE SCALE GENOMIC DNA]</scope>
    <source>
        <strain evidence="10 11">PS1R-30</strain>
    </source>
</reference>
<evidence type="ECO:0000256" key="7">
    <source>
        <dbReference type="ARBA" id="ARBA00023169"/>
    </source>
</evidence>
<accession>A0ABU8RXN6</accession>
<feature type="transmembrane region" description="Helical" evidence="8">
    <location>
        <begin position="57"/>
        <end position="78"/>
    </location>
</feature>
<evidence type="ECO:0000259" key="9">
    <source>
        <dbReference type="Pfam" id="PF02397"/>
    </source>
</evidence>
<evidence type="ECO:0000256" key="1">
    <source>
        <dbReference type="ARBA" id="ARBA00004141"/>
    </source>
</evidence>
<dbReference type="InterPro" id="IPR017475">
    <property type="entry name" value="EPS_sugar_tfrase"/>
</dbReference>
<dbReference type="Pfam" id="PF13727">
    <property type="entry name" value="CoA_binding_3"/>
    <property type="match status" value="1"/>
</dbReference>
<sequence length="426" mass="47129">MFLLIAAPLVPNIIASAAGFPSSNFYSSTAIFLIYAILSMLRGGYSIETLGSSLCAVRDGLISLSMSLLIILTVAFFFKDSSEISRLNFGIAAVTSTVFLVIGRGLFPIYARRAANGTLIDELIIVHGKSPSIERKGAIILDADRANLIPDLHDPYTMHLFGTVVSAFDRVLIDSQPEHHRAWSLMLKGANINGEIFVEQANHLGAIGMGKFHGQDTLQVARQPLSLAHRMQKRMLDIAVTVPMIIALFVPMVLVAIAIKIDSPGPIFFRQQRVGRSNRLFEVLKFRSMKVESCDASGNRSTARDDDRITRLGRFIRATSIDELPQLLNVLLGDMSLVGPRPHALGSLAGEKLFWQVDETYWLRHQLKPGITGLAQVRGLRGNTVTTSDLTDRLHADMEYIQGWNIWRDVAILVNTARVVWHPNAY</sequence>
<dbReference type="InterPro" id="IPR003362">
    <property type="entry name" value="Bact_transf"/>
</dbReference>
<feature type="domain" description="Bacterial sugar transferase" evidence="9">
    <location>
        <begin position="233"/>
        <end position="421"/>
    </location>
</feature>
<keyword evidence="11" id="KW-1185">Reference proteome</keyword>
<dbReference type="EMBL" id="JBBHJZ010000003">
    <property type="protein sequence ID" value="MEJ5977787.1"/>
    <property type="molecule type" value="Genomic_DNA"/>
</dbReference>
<evidence type="ECO:0000256" key="5">
    <source>
        <dbReference type="ARBA" id="ARBA00022989"/>
    </source>
</evidence>
<comment type="subcellular location">
    <subcellularLocation>
        <location evidence="1">Membrane</location>
        <topology evidence="1">Multi-pass membrane protein</topology>
    </subcellularLocation>
</comment>
<feature type="transmembrane region" description="Helical" evidence="8">
    <location>
        <begin position="84"/>
        <end position="103"/>
    </location>
</feature>
<keyword evidence="7" id="KW-0270">Exopolysaccharide synthesis</keyword>
<evidence type="ECO:0000256" key="6">
    <source>
        <dbReference type="ARBA" id="ARBA00023136"/>
    </source>
</evidence>
<keyword evidence="5 8" id="KW-1133">Transmembrane helix</keyword>
<dbReference type="NCBIfam" id="TIGR03025">
    <property type="entry name" value="EPS_sugtrans"/>
    <property type="match status" value="1"/>
</dbReference>
<evidence type="ECO:0000256" key="4">
    <source>
        <dbReference type="ARBA" id="ARBA00022692"/>
    </source>
</evidence>
<keyword evidence="3" id="KW-0808">Transferase</keyword>
<dbReference type="PANTHER" id="PTHR30576">
    <property type="entry name" value="COLANIC BIOSYNTHESIS UDP-GLUCOSE LIPID CARRIER TRANSFERASE"/>
    <property type="match status" value="1"/>
</dbReference>
<evidence type="ECO:0000313" key="10">
    <source>
        <dbReference type="EMBL" id="MEJ5977787.1"/>
    </source>
</evidence>
<dbReference type="Proteomes" id="UP001361239">
    <property type="component" value="Unassembled WGS sequence"/>
</dbReference>
<evidence type="ECO:0000256" key="3">
    <source>
        <dbReference type="ARBA" id="ARBA00022679"/>
    </source>
</evidence>
<dbReference type="PANTHER" id="PTHR30576:SF0">
    <property type="entry name" value="UNDECAPRENYL-PHOSPHATE N-ACETYLGALACTOSAMINYL 1-PHOSPHATE TRANSFERASE-RELATED"/>
    <property type="match status" value="1"/>
</dbReference>
<name>A0ABU8RXN6_9SPHN</name>
<evidence type="ECO:0000256" key="8">
    <source>
        <dbReference type="SAM" id="Phobius"/>
    </source>
</evidence>
<dbReference type="Pfam" id="PF02397">
    <property type="entry name" value="Bac_transf"/>
    <property type="match status" value="1"/>
</dbReference>
<feature type="transmembrane region" description="Helical" evidence="8">
    <location>
        <begin position="25"/>
        <end position="45"/>
    </location>
</feature>
<feature type="transmembrane region" description="Helical" evidence="8">
    <location>
        <begin position="238"/>
        <end position="259"/>
    </location>
</feature>
<dbReference type="RefSeq" id="WP_339587742.1">
    <property type="nucleotide sequence ID" value="NZ_JBBHJZ010000003.1"/>
</dbReference>
<evidence type="ECO:0000313" key="11">
    <source>
        <dbReference type="Proteomes" id="UP001361239"/>
    </source>
</evidence>
<evidence type="ECO:0000256" key="2">
    <source>
        <dbReference type="ARBA" id="ARBA00006464"/>
    </source>
</evidence>
<comment type="similarity">
    <text evidence="2">Belongs to the bacterial sugar transferase family.</text>
</comment>
<gene>
    <name evidence="10" type="ORF">WG901_14150</name>
</gene>